<feature type="transmembrane region" description="Helical" evidence="13">
    <location>
        <begin position="1225"/>
        <end position="1243"/>
    </location>
</feature>
<dbReference type="Gene3D" id="3.40.50.1000">
    <property type="entry name" value="HAD superfamily/HAD-like"/>
    <property type="match status" value="1"/>
</dbReference>
<dbReference type="PANTHER" id="PTHR45630">
    <property type="entry name" value="CATION-TRANSPORTING ATPASE-RELATED"/>
    <property type="match status" value="1"/>
</dbReference>
<feature type="transmembrane region" description="Helical" evidence="13">
    <location>
        <begin position="240"/>
        <end position="255"/>
    </location>
</feature>
<keyword evidence="3 13" id="KW-0812">Transmembrane</keyword>
<dbReference type="InterPro" id="IPR018303">
    <property type="entry name" value="ATPase_P-typ_P_site"/>
</dbReference>
<dbReference type="PRINTS" id="PR00119">
    <property type="entry name" value="CATATPASE"/>
</dbReference>
<accession>A0A151ZFV1</accession>
<dbReference type="SFLD" id="SFLDF00027">
    <property type="entry name" value="p-type_atpase"/>
    <property type="match status" value="1"/>
</dbReference>
<dbReference type="InterPro" id="IPR006544">
    <property type="entry name" value="P-type_TPase_V"/>
</dbReference>
<dbReference type="GO" id="GO:0005524">
    <property type="term" value="F:ATP binding"/>
    <property type="evidence" value="ECO:0007669"/>
    <property type="project" value="UniProtKB-KW"/>
</dbReference>
<feature type="transmembrane region" description="Helical" evidence="13">
    <location>
        <begin position="261"/>
        <end position="279"/>
    </location>
</feature>
<protein>
    <submittedName>
        <fullName evidence="15">Putative cation-transporting ATPase</fullName>
    </submittedName>
</protein>
<dbReference type="InterPro" id="IPR023214">
    <property type="entry name" value="HAD_sf"/>
</dbReference>
<evidence type="ECO:0000256" key="13">
    <source>
        <dbReference type="SAM" id="Phobius"/>
    </source>
</evidence>
<feature type="coiled-coil region" evidence="11">
    <location>
        <begin position="929"/>
        <end position="960"/>
    </location>
</feature>
<feature type="region of interest" description="Disordered" evidence="12">
    <location>
        <begin position="569"/>
        <end position="590"/>
    </location>
</feature>
<feature type="transmembrane region" description="Helical" evidence="13">
    <location>
        <begin position="1043"/>
        <end position="1063"/>
    </location>
</feature>
<keyword evidence="6" id="KW-0067">ATP-binding</keyword>
<feature type="transmembrane region" description="Helical" evidence="13">
    <location>
        <begin position="1106"/>
        <end position="1128"/>
    </location>
</feature>
<reference evidence="15 16" key="1">
    <citation type="submission" date="2015-12" db="EMBL/GenBank/DDBJ databases">
        <title>Dictyostelia acquired genes for synthesis and detection of signals that induce cell-type specialization by lateral gene transfer from prokaryotes.</title>
        <authorList>
            <person name="Gloeckner G."/>
            <person name="Schaap P."/>
        </authorList>
    </citation>
    <scope>NUCLEOTIDE SEQUENCE [LARGE SCALE GENOMIC DNA]</scope>
    <source>
        <strain evidence="15 16">TK</strain>
    </source>
</reference>
<evidence type="ECO:0000256" key="4">
    <source>
        <dbReference type="ARBA" id="ARBA00022723"/>
    </source>
</evidence>
<dbReference type="InParanoid" id="A0A151ZFV1"/>
<dbReference type="Pfam" id="PF00122">
    <property type="entry name" value="E1-E2_ATPase"/>
    <property type="match status" value="1"/>
</dbReference>
<dbReference type="OrthoDB" id="48943at2759"/>
<proteinExistence type="inferred from homology"/>
<dbReference type="FunCoup" id="A0A151ZFV1">
    <property type="interactions" value="803"/>
</dbReference>
<evidence type="ECO:0000256" key="6">
    <source>
        <dbReference type="ARBA" id="ARBA00022840"/>
    </source>
</evidence>
<dbReference type="InterPro" id="IPR001757">
    <property type="entry name" value="P_typ_ATPase"/>
</dbReference>
<evidence type="ECO:0000256" key="2">
    <source>
        <dbReference type="ARBA" id="ARBA00006000"/>
    </source>
</evidence>
<dbReference type="NCBIfam" id="TIGR01494">
    <property type="entry name" value="ATPase_P-type"/>
    <property type="match status" value="1"/>
</dbReference>
<keyword evidence="11" id="KW-0175">Coiled coil</keyword>
<comment type="similarity">
    <text evidence="2">Belongs to the cation transport ATPase (P-type) (TC 3.A.3) family. Type V subfamily.</text>
</comment>
<dbReference type="SUPFAM" id="SSF81660">
    <property type="entry name" value="Metal cation-transporting ATPase, ATP-binding domain N"/>
    <property type="match status" value="1"/>
</dbReference>
<dbReference type="PANTHER" id="PTHR45630:SF7">
    <property type="entry name" value="ENDOPLASMIC RETICULUM TRANSMEMBRANE HELIX TRANSLOCASE"/>
    <property type="match status" value="1"/>
</dbReference>
<dbReference type="PROSITE" id="PS00154">
    <property type="entry name" value="ATPASE_E1_E2"/>
    <property type="match status" value="1"/>
</dbReference>
<keyword evidence="10 13" id="KW-0472">Membrane</keyword>
<dbReference type="GO" id="GO:0015662">
    <property type="term" value="F:P-type ion transporter activity"/>
    <property type="evidence" value="ECO:0007669"/>
    <property type="project" value="TreeGrafter"/>
</dbReference>
<dbReference type="GO" id="GO:0006874">
    <property type="term" value="P:intracellular calcium ion homeostasis"/>
    <property type="evidence" value="ECO:0007669"/>
    <property type="project" value="TreeGrafter"/>
</dbReference>
<feature type="domain" description="P-type ATPase A" evidence="14">
    <location>
        <begin position="302"/>
        <end position="431"/>
    </location>
</feature>
<dbReference type="InterPro" id="IPR008250">
    <property type="entry name" value="ATPase_P-typ_transduc_dom_A_sf"/>
</dbReference>
<comment type="subcellular location">
    <subcellularLocation>
        <location evidence="1">Membrane</location>
        <topology evidence="1">Multi-pass membrane protein</topology>
    </subcellularLocation>
</comment>
<dbReference type="EMBL" id="LODT01000029">
    <property type="protein sequence ID" value="KYQ92744.1"/>
    <property type="molecule type" value="Genomic_DNA"/>
</dbReference>
<dbReference type="InterPro" id="IPR059000">
    <property type="entry name" value="ATPase_P-type_domA"/>
</dbReference>
<feature type="transmembrane region" description="Helical" evidence="13">
    <location>
        <begin position="1075"/>
        <end position="1094"/>
    </location>
</feature>
<evidence type="ECO:0000256" key="9">
    <source>
        <dbReference type="ARBA" id="ARBA00022989"/>
    </source>
</evidence>
<dbReference type="SUPFAM" id="SSF81665">
    <property type="entry name" value="Calcium ATPase, transmembrane domain M"/>
    <property type="match status" value="1"/>
</dbReference>
<evidence type="ECO:0000256" key="1">
    <source>
        <dbReference type="ARBA" id="ARBA00004141"/>
    </source>
</evidence>
<dbReference type="GO" id="GO:0005789">
    <property type="term" value="C:endoplasmic reticulum membrane"/>
    <property type="evidence" value="ECO:0007669"/>
    <property type="project" value="TreeGrafter"/>
</dbReference>
<feature type="transmembrane region" description="Helical" evidence="13">
    <location>
        <begin position="25"/>
        <end position="45"/>
    </location>
</feature>
<dbReference type="SUPFAM" id="SSF56784">
    <property type="entry name" value="HAD-like"/>
    <property type="match status" value="1"/>
</dbReference>
<evidence type="ECO:0000256" key="3">
    <source>
        <dbReference type="ARBA" id="ARBA00022692"/>
    </source>
</evidence>
<dbReference type="GO" id="GO:0016887">
    <property type="term" value="F:ATP hydrolysis activity"/>
    <property type="evidence" value="ECO:0007669"/>
    <property type="project" value="InterPro"/>
</dbReference>
<gene>
    <name evidence="15" type="ORF">DLAC_06748</name>
</gene>
<keyword evidence="7" id="KW-0460">Magnesium</keyword>
<dbReference type="NCBIfam" id="TIGR01657">
    <property type="entry name" value="P-ATPase-V"/>
    <property type="match status" value="1"/>
</dbReference>
<feature type="transmembrane region" description="Helical" evidence="13">
    <location>
        <begin position="448"/>
        <end position="467"/>
    </location>
</feature>
<evidence type="ECO:0000256" key="10">
    <source>
        <dbReference type="ARBA" id="ARBA00023136"/>
    </source>
</evidence>
<evidence type="ECO:0000259" key="14">
    <source>
        <dbReference type="Pfam" id="PF00122"/>
    </source>
</evidence>
<evidence type="ECO:0000256" key="11">
    <source>
        <dbReference type="SAM" id="Coils"/>
    </source>
</evidence>
<dbReference type="SFLD" id="SFLDG00002">
    <property type="entry name" value="C1.7:_P-type_atpase_like"/>
    <property type="match status" value="1"/>
</dbReference>
<feature type="transmembrane region" description="Helical" evidence="13">
    <location>
        <begin position="1188"/>
        <end position="1205"/>
    </location>
</feature>
<dbReference type="GO" id="GO:0046872">
    <property type="term" value="F:metal ion binding"/>
    <property type="evidence" value="ECO:0007669"/>
    <property type="project" value="UniProtKB-KW"/>
</dbReference>
<feature type="region of interest" description="Disordered" evidence="12">
    <location>
        <begin position="962"/>
        <end position="986"/>
    </location>
</feature>
<feature type="transmembrane region" description="Helical" evidence="13">
    <location>
        <begin position="94"/>
        <end position="115"/>
    </location>
</feature>
<dbReference type="SFLD" id="SFLDS00003">
    <property type="entry name" value="Haloacid_Dehalogenase"/>
    <property type="match status" value="1"/>
</dbReference>
<dbReference type="SUPFAM" id="SSF81653">
    <property type="entry name" value="Calcium ATPase, transduction domain A"/>
    <property type="match status" value="1"/>
</dbReference>
<evidence type="ECO:0000256" key="8">
    <source>
        <dbReference type="ARBA" id="ARBA00022967"/>
    </source>
</evidence>
<dbReference type="OMA" id="QKTKYVW"/>
<dbReference type="STRING" id="361077.A0A151ZFV1"/>
<evidence type="ECO:0000256" key="5">
    <source>
        <dbReference type="ARBA" id="ARBA00022741"/>
    </source>
</evidence>
<dbReference type="Gene3D" id="2.70.150.10">
    <property type="entry name" value="Calcium-transporting ATPase, cytoplasmic transduction domain A"/>
    <property type="match status" value="1"/>
</dbReference>
<sequence>MSKKEKKKVNKSILSIDLYKRKSILFHYNFLPFLLIFGYLLFAYYTEEINNISTVVDNTVTTAKTDNSIDVNDDSASSSDEKSKDGSEIIELNVHMFLLGLTLCLYVVSNLFNLWSVDYKCFNSLQKVKNIKDAQFVKVTPSSHIGSKEICEIRYRPALTNNERDQEEYSIEFQKRKLVYNQDRKTFEKVKFAIPTNVHQLITLTGYQSPEEIEYIKMKYGQNQFDVPIPAFLTLYKEQAIAPFFVFQVFCVLLWCLEDYIIYCLFTLFLLLIFEATIVKSRLKNLQTLREMSSKPSFLIYVYRQYSWKQINSTELLPGDIVSIGRSQNEASNIVPCDLLLLSGGCVVNEAMLTGESTPHHKEAIEDKKSNPHQEIDLKNDKNHILYSGTQIVQHETSNEKLANISKAPDRGCIAYVLSTGFNTNQGRLMRTIWFSSERVTANNKESFLFIMFLLAFGIAASVYIYIHGKIDPRQTQYKLLLRCIMVITSVVPPELPMELSMAVNSSLISLIKLGIYCTEPFRIPFAGKVDICCFDKTGTLTTDDLILQGVAYCPKKFILDINDISSSSNTTNTTSSNSSSSSTNPSTSTVNDENLIAPQYLSDQIQFILAGCHSLVIMDSKLVGDPMESAAIKAIPWICKGDKTTHQKKPWTIEIAHRYHFSSQLKRMSTVCKLINTNSQSSTFWSFTKGAPEVMKPFFSDDSIPADYDQLYRKYSKQGSRVIALGFKKLDSNLNPSQLKAFSREDIESSLTFSGFLVFDCPLKPDSKTLIDMLTFSSHMIVMITGDNSLTACHVAKQLGFMKQPKGTLILEKQRGWVPIEDDNGQIELDTTNAESLLRLSKEYDLCVSGETLELISESAVLSKYLYLIKVFARVSPDQKQIILSNMKTNGFNTLMAGDGTNDVGALKQAHVGVAILNRGEYRPYQEAPSFRQLLKQQQQQLQQQQQQLRMKKLQASRQNLNPNAIPPLNTGTTTTTPNTTNSPSEMLQQQMNQLQADMEPQMVKLGDASIAAPFTSKSSSLIPVTHIIRQGRCTLVTTFQMYKILALNSLIMAYSSSALYIDAIKLGDTQATLGGLLVACCFLFISNGKPLSGLANRKPSSNLFSPYMFSSILLQFFLHLACLIYIKDLATTRQQAQEFDDDLDSPFKATLVNSAVFLIRIAMQIATFAVNYKGHPFMQSLRENKPLLYVLSSIWGLCILLSMEAIPYLNETFELVPFPDTQFQLHLIGTIVFDLVGAWIIEKICSKILPS</sequence>
<dbReference type="InterPro" id="IPR036412">
    <property type="entry name" value="HAD-like_sf"/>
</dbReference>
<evidence type="ECO:0000313" key="16">
    <source>
        <dbReference type="Proteomes" id="UP000076078"/>
    </source>
</evidence>
<dbReference type="Proteomes" id="UP000076078">
    <property type="component" value="Unassembled WGS sequence"/>
</dbReference>
<name>A0A151ZFV1_TIELA</name>
<dbReference type="GO" id="GO:0019829">
    <property type="term" value="F:ATPase-coupled monoatomic cation transmembrane transporter activity"/>
    <property type="evidence" value="ECO:0007669"/>
    <property type="project" value="TreeGrafter"/>
</dbReference>
<evidence type="ECO:0000256" key="7">
    <source>
        <dbReference type="ARBA" id="ARBA00022842"/>
    </source>
</evidence>
<keyword evidence="9 13" id="KW-1133">Transmembrane helix</keyword>
<keyword evidence="4" id="KW-0479">Metal-binding</keyword>
<keyword evidence="16" id="KW-1185">Reference proteome</keyword>
<dbReference type="AlphaFoldDB" id="A0A151ZFV1"/>
<dbReference type="InterPro" id="IPR023299">
    <property type="entry name" value="ATPase_P-typ_cyto_dom_N"/>
</dbReference>
<dbReference type="Pfam" id="PF13246">
    <property type="entry name" value="Cation_ATPase"/>
    <property type="match status" value="1"/>
</dbReference>
<evidence type="ECO:0000313" key="15">
    <source>
        <dbReference type="EMBL" id="KYQ92744.1"/>
    </source>
</evidence>
<evidence type="ECO:0000256" key="12">
    <source>
        <dbReference type="SAM" id="MobiDB-lite"/>
    </source>
</evidence>
<dbReference type="InterPro" id="IPR044492">
    <property type="entry name" value="P_typ_ATPase_HD_dom"/>
</dbReference>
<dbReference type="InterPro" id="IPR023298">
    <property type="entry name" value="ATPase_P-typ_TM_dom_sf"/>
</dbReference>
<keyword evidence="8" id="KW-1278">Translocase</keyword>
<organism evidence="15 16">
    <name type="scientific">Tieghemostelium lacteum</name>
    <name type="common">Slime mold</name>
    <name type="synonym">Dictyostelium lacteum</name>
    <dbReference type="NCBI Taxonomy" id="361077"/>
    <lineage>
        <taxon>Eukaryota</taxon>
        <taxon>Amoebozoa</taxon>
        <taxon>Evosea</taxon>
        <taxon>Eumycetozoa</taxon>
        <taxon>Dictyostelia</taxon>
        <taxon>Dictyosteliales</taxon>
        <taxon>Raperosteliaceae</taxon>
        <taxon>Tieghemostelium</taxon>
    </lineage>
</organism>
<feature type="compositionally biased region" description="Low complexity" evidence="12">
    <location>
        <begin position="968"/>
        <end position="983"/>
    </location>
</feature>
<keyword evidence="5" id="KW-0547">Nucleotide-binding</keyword>
<comment type="caution">
    <text evidence="15">The sequence shown here is derived from an EMBL/GenBank/DDBJ whole genome shotgun (WGS) entry which is preliminary data.</text>
</comment>
<dbReference type="Gene3D" id="3.40.1110.10">
    <property type="entry name" value="Calcium-transporting ATPase, cytoplasmic domain N"/>
    <property type="match status" value="1"/>
</dbReference>